<accession>A0ABY3MXE9</accession>
<dbReference type="PANTHER" id="PTHR43747">
    <property type="entry name" value="FAD-BINDING PROTEIN"/>
    <property type="match status" value="1"/>
</dbReference>
<dbReference type="Gene3D" id="3.50.50.60">
    <property type="entry name" value="FAD/NAD(P)-binding domain"/>
    <property type="match status" value="1"/>
</dbReference>
<evidence type="ECO:0000313" key="1">
    <source>
        <dbReference type="EMBL" id="TYK65878.1"/>
    </source>
</evidence>
<comment type="caution">
    <text evidence="1">The sequence shown here is derived from an EMBL/GenBank/DDBJ whole genome shotgun (WGS) entry which is preliminary data.</text>
</comment>
<protein>
    <submittedName>
        <fullName evidence="1">Tryptophan 7-halogenase</fullName>
    </submittedName>
</protein>
<dbReference type="PANTHER" id="PTHR43747:SF4">
    <property type="entry name" value="FLAVIN-DEPENDENT TRYPTOPHAN HALOGENASE"/>
    <property type="match status" value="1"/>
</dbReference>
<dbReference type="InterPro" id="IPR033856">
    <property type="entry name" value="Trp_halogen"/>
</dbReference>
<dbReference type="Pfam" id="PF04820">
    <property type="entry name" value="Trp_halogenase"/>
    <property type="match status" value="1"/>
</dbReference>
<gene>
    <name evidence="1" type="ORF">CWS31_007965</name>
</gene>
<organism evidence="1 2">
    <name type="scientific">Colwellia echini</name>
    <dbReference type="NCBI Taxonomy" id="1982103"/>
    <lineage>
        <taxon>Bacteria</taxon>
        <taxon>Pseudomonadati</taxon>
        <taxon>Pseudomonadota</taxon>
        <taxon>Gammaproteobacteria</taxon>
        <taxon>Alteromonadales</taxon>
        <taxon>Colwelliaceae</taxon>
        <taxon>Colwellia</taxon>
    </lineage>
</organism>
<keyword evidence="2" id="KW-1185">Reference proteome</keyword>
<dbReference type="EMBL" id="PJAI02000007">
    <property type="protein sequence ID" value="TYK65878.1"/>
    <property type="molecule type" value="Genomic_DNA"/>
</dbReference>
<dbReference type="SUPFAM" id="SSF51905">
    <property type="entry name" value="FAD/NAD(P)-binding domain"/>
    <property type="match status" value="1"/>
</dbReference>
<dbReference type="PIRSF" id="PIRSF011396">
    <property type="entry name" value="Trp_halogenase"/>
    <property type="match status" value="1"/>
</dbReference>
<dbReference type="RefSeq" id="WP_101342838.1">
    <property type="nucleotide sequence ID" value="NZ_PJAI02000007.1"/>
</dbReference>
<sequence length="508" mass="57522">MKIKRIAIVGAGTSGWLAANHLGVELSADPEIEITVIESKDVPTIGVGEGTVPYIMKGLKRFGISEAELLTSCDATFKQGIKFVNWLDSAEHGENHYYHSFDDPYPSGFNVTPYWNTHGGNRSFDDIGIQARIAELGLAPKMRNSGEYEGELAYAYHFNAAKFADLLADNAKKRFNIKHQFATVTGIRKSDDGNISHLTTTENTDLAFDFYIDCSGFSAVLIGDGLNVPFESKAKELLVDTALVQQMPLDDNENINPYTTATAHKAGWIWDIPLTTRRGTGFVYSSKHMDEAQALTLYAEYLGIKESELSPKKLPMEVGYRKQFWCNNCVPLGLAQGFLEPLEATSILLSDFSIELLAKNFPKDSDDFTSIAPYYNKTVTYAWERTVDFIKLHYFLSDRTDSDFWVENQDEKHLSSELKERLQKFALNSPQQSDFFSRFDLFDEKNFLYVLYGMKFKTRKTVLSNIEIEQSRTVLNNNDKLVTQADQHLLNHKEWLMGLKAAMKKIKK</sequence>
<dbReference type="InterPro" id="IPR036188">
    <property type="entry name" value="FAD/NAD-bd_sf"/>
</dbReference>
<dbReference type="InterPro" id="IPR006905">
    <property type="entry name" value="Flavin_halogenase"/>
</dbReference>
<reference evidence="1 2" key="1">
    <citation type="submission" date="2019-08" db="EMBL/GenBank/DDBJ databases">
        <title>Microbe sample from Colwellia echini.</title>
        <authorList>
            <person name="Christiansen L."/>
            <person name="Pathiraja D."/>
            <person name="Schultz-Johansen M."/>
            <person name="Choi I.-G."/>
            <person name="Stougaard P."/>
        </authorList>
    </citation>
    <scope>NUCLEOTIDE SEQUENCE [LARGE SCALE GENOMIC DNA]</scope>
    <source>
        <strain evidence="1 2">A3</strain>
    </source>
</reference>
<dbReference type="InterPro" id="IPR050816">
    <property type="entry name" value="Flavin-dep_Halogenase_NPB"/>
</dbReference>
<evidence type="ECO:0000313" key="2">
    <source>
        <dbReference type="Proteomes" id="UP000815846"/>
    </source>
</evidence>
<proteinExistence type="predicted"/>
<dbReference type="Proteomes" id="UP000815846">
    <property type="component" value="Unassembled WGS sequence"/>
</dbReference>
<name>A0ABY3MXE9_9GAMM</name>